<dbReference type="GO" id="GO:0005524">
    <property type="term" value="F:ATP binding"/>
    <property type="evidence" value="ECO:0007669"/>
    <property type="project" value="UniProtKB-KW"/>
</dbReference>
<dbReference type="GO" id="GO:0033314">
    <property type="term" value="P:mitotic DNA replication checkpoint signaling"/>
    <property type="evidence" value="ECO:0007669"/>
    <property type="project" value="TreeGrafter"/>
</dbReference>
<dbReference type="InterPro" id="IPR027417">
    <property type="entry name" value="P-loop_NTPase"/>
</dbReference>
<comment type="similarity">
    <text evidence="2">Belongs to the rad17/RAD24 family.</text>
</comment>
<keyword evidence="7" id="KW-0131">Cell cycle</keyword>
<accession>A0A9Q9EEN3</accession>
<name>A0A9Q9EEN3_9PEZI</name>
<dbReference type="InterPro" id="IPR004582">
    <property type="entry name" value="Checkpoint_prot_Rad17_Rad24"/>
</dbReference>
<feature type="compositionally biased region" description="Polar residues" evidence="8">
    <location>
        <begin position="90"/>
        <end position="105"/>
    </location>
</feature>
<keyword evidence="5" id="KW-0067">ATP-binding</keyword>
<dbReference type="OrthoDB" id="10265971at2759"/>
<sequence>MAPRDSHKASHWVEPDRTVKRIWKEGDEIRLKPLSNALSKPKKDATEQTGSLTNLSQGSAVSSKSPQKPQSKRKAAQKEQPKATGRSIHSFFNNATQKQQGSQYLASPEKLTAFHDEIEVIEDESDEDKPAKESSQTTLSRGSSTAIASRKRKIGQVNPFEQPPEAFRHASQKFRKVIDGGKEPTAAKADGPQQPWTDRFGPVDLTELAVHKRKVGDVRNWLEHFYQGRRPKVLVLQGAAGTGKTTTIQLLAKELGIELIDWKESSAFDNGSDGVTASSARFAEFVARAGRAKGLDLSNNKDAAELPRQSDSSRPDSSSQTNRQALLVEEFPNTFSRSSVALQSFRTALAQYVLSKVPSESSPVPVIMIVSESLLSTSTASADSFTAHRLLGPDLVTNSYIDTIEFNAIAPTILTKALETIVIKEARKSGRRRTPGHEILKRLAESGDIRSAVSSLQFLCVRGDEGDTWSSKVTFTKPKQSRAPPPSTQAEREALKLVSNRESSLGIFHSVGKVVYNKRVDASAAADIAQPPPWLSHHNRLKATETNPNTLIDELGTDTSTFIAALHENYALSCAAPSAEQRLDSLLGSMENLSDSDLLSLDRLSFGNRAFSGSATDTLRQDEMCFQVAVRGLLFSLPHPVHRSEPTGGKRGDAHRMFYPASLRLWRKKEETETNLDAIIDKLAFGTSISAAAQESTDIGADTGIESWKQRSFGGVQKQKADGEDLEAPPRLSTQAKNEMILDHLPYMVQILSGSKASAGQHALGNQIRAVTRMDRVVIDNEDEDADAEPGDQAEGAANTESWSTDQPHVETQGSGISPSKPRVQSRPAAVFKSVSMPVEKRVQSLILEDDDIED</sequence>
<dbReference type="Pfam" id="PF03215">
    <property type="entry name" value="Rad17"/>
    <property type="match status" value="1"/>
</dbReference>
<dbReference type="AlphaFoldDB" id="A0A9Q9EEN3"/>
<evidence type="ECO:0000256" key="1">
    <source>
        <dbReference type="ARBA" id="ARBA00004123"/>
    </source>
</evidence>
<feature type="compositionally biased region" description="Acidic residues" evidence="8">
    <location>
        <begin position="783"/>
        <end position="792"/>
    </location>
</feature>
<dbReference type="GO" id="GO:0006281">
    <property type="term" value="P:DNA repair"/>
    <property type="evidence" value="ECO:0007669"/>
    <property type="project" value="InterPro"/>
</dbReference>
<evidence type="ECO:0000313" key="11">
    <source>
        <dbReference type="Proteomes" id="UP001056384"/>
    </source>
</evidence>
<dbReference type="Gene3D" id="3.40.50.300">
    <property type="entry name" value="P-loop containing nucleotide triphosphate hydrolases"/>
    <property type="match status" value="1"/>
</dbReference>
<feature type="domain" description="Checkpoint protein RAD24-like helical bundle" evidence="9">
    <location>
        <begin position="502"/>
        <end position="601"/>
    </location>
</feature>
<feature type="compositionally biased region" description="Polar residues" evidence="8">
    <location>
        <begin position="799"/>
        <end position="818"/>
    </location>
</feature>
<proteinExistence type="inferred from homology"/>
<feature type="compositionally biased region" description="Low complexity" evidence="8">
    <location>
        <begin position="307"/>
        <end position="320"/>
    </location>
</feature>
<dbReference type="PANTHER" id="PTHR12172:SF0">
    <property type="entry name" value="CELL CYCLE CHECKPOINT PROTEIN RAD17"/>
    <property type="match status" value="1"/>
</dbReference>
<gene>
    <name evidence="10" type="ORF">Slin15195_G004180</name>
</gene>
<dbReference type="Pfam" id="PF25812">
    <property type="entry name" value="RAD24_helical"/>
    <property type="match status" value="1"/>
</dbReference>
<dbReference type="InterPro" id="IPR057927">
    <property type="entry name" value="RAD24-like_helical"/>
</dbReference>
<organism evidence="10 11">
    <name type="scientific">Septoria linicola</name>
    <dbReference type="NCBI Taxonomy" id="215465"/>
    <lineage>
        <taxon>Eukaryota</taxon>
        <taxon>Fungi</taxon>
        <taxon>Dikarya</taxon>
        <taxon>Ascomycota</taxon>
        <taxon>Pezizomycotina</taxon>
        <taxon>Dothideomycetes</taxon>
        <taxon>Dothideomycetidae</taxon>
        <taxon>Mycosphaerellales</taxon>
        <taxon>Mycosphaerellaceae</taxon>
        <taxon>Septoria</taxon>
    </lineage>
</organism>
<dbReference type="GO" id="GO:0005634">
    <property type="term" value="C:nucleus"/>
    <property type="evidence" value="ECO:0007669"/>
    <property type="project" value="UniProtKB-SubCell"/>
</dbReference>
<dbReference type="Proteomes" id="UP001056384">
    <property type="component" value="Chromosome 1"/>
</dbReference>
<keyword evidence="11" id="KW-1185">Reference proteome</keyword>
<keyword evidence="6" id="KW-0539">Nucleus</keyword>
<comment type="subcellular location">
    <subcellularLocation>
        <location evidence="1">Nucleus</location>
    </subcellularLocation>
</comment>
<keyword evidence="4" id="KW-0227">DNA damage</keyword>
<dbReference type="GO" id="GO:0000077">
    <property type="term" value="P:DNA damage checkpoint signaling"/>
    <property type="evidence" value="ECO:0007669"/>
    <property type="project" value="TreeGrafter"/>
</dbReference>
<feature type="region of interest" description="Disordered" evidence="8">
    <location>
        <begin position="783"/>
        <end position="830"/>
    </location>
</feature>
<feature type="compositionally biased region" description="Polar residues" evidence="8">
    <location>
        <begin position="47"/>
        <end position="61"/>
    </location>
</feature>
<dbReference type="EMBL" id="CP099418">
    <property type="protein sequence ID" value="USW47099.1"/>
    <property type="molecule type" value="Genomic_DNA"/>
</dbReference>
<evidence type="ECO:0000256" key="3">
    <source>
        <dbReference type="ARBA" id="ARBA00022741"/>
    </source>
</evidence>
<protein>
    <submittedName>
        <fullName evidence="10">Checkpoint protein Rad17/Rad24</fullName>
    </submittedName>
</protein>
<reference evidence="10" key="1">
    <citation type="submission" date="2022-06" db="EMBL/GenBank/DDBJ databases">
        <title>Complete genome sequences of two strains of the flax pathogen Septoria linicola.</title>
        <authorList>
            <person name="Lapalu N."/>
            <person name="Simon A."/>
            <person name="Demenou B."/>
            <person name="Paumier D."/>
            <person name="Guillot M.-P."/>
            <person name="Gout L."/>
            <person name="Valade R."/>
        </authorList>
    </citation>
    <scope>NUCLEOTIDE SEQUENCE</scope>
    <source>
        <strain evidence="10">SE15195</strain>
    </source>
</reference>
<keyword evidence="3" id="KW-0547">Nucleotide-binding</keyword>
<evidence type="ECO:0000256" key="8">
    <source>
        <dbReference type="SAM" id="MobiDB-lite"/>
    </source>
</evidence>
<evidence type="ECO:0000256" key="4">
    <source>
        <dbReference type="ARBA" id="ARBA00022763"/>
    </source>
</evidence>
<evidence type="ECO:0000256" key="7">
    <source>
        <dbReference type="ARBA" id="ARBA00023306"/>
    </source>
</evidence>
<dbReference type="PANTHER" id="PTHR12172">
    <property type="entry name" value="CELL CYCLE CHECKPOINT PROTEIN RAD17"/>
    <property type="match status" value="1"/>
</dbReference>
<feature type="region of interest" description="Disordered" evidence="8">
    <location>
        <begin position="298"/>
        <end position="321"/>
    </location>
</feature>
<evidence type="ECO:0000256" key="2">
    <source>
        <dbReference type="ARBA" id="ARBA00006168"/>
    </source>
</evidence>
<feature type="compositionally biased region" description="Polar residues" evidence="8">
    <location>
        <begin position="133"/>
        <end position="147"/>
    </location>
</feature>
<evidence type="ECO:0000256" key="6">
    <source>
        <dbReference type="ARBA" id="ARBA00023242"/>
    </source>
</evidence>
<evidence type="ECO:0000259" key="9">
    <source>
        <dbReference type="Pfam" id="PF25812"/>
    </source>
</evidence>
<evidence type="ECO:0000256" key="5">
    <source>
        <dbReference type="ARBA" id="ARBA00022840"/>
    </source>
</evidence>
<feature type="region of interest" description="Disordered" evidence="8">
    <location>
        <begin position="33"/>
        <end position="167"/>
    </location>
</feature>
<evidence type="ECO:0000313" key="10">
    <source>
        <dbReference type="EMBL" id="USW47099.1"/>
    </source>
</evidence>
<dbReference type="GO" id="GO:0003682">
    <property type="term" value="F:chromatin binding"/>
    <property type="evidence" value="ECO:0007669"/>
    <property type="project" value="TreeGrafter"/>
</dbReference>
<dbReference type="SUPFAM" id="SSF52540">
    <property type="entry name" value="P-loop containing nucleoside triphosphate hydrolases"/>
    <property type="match status" value="1"/>
</dbReference>
<dbReference type="GO" id="GO:0003689">
    <property type="term" value="F:DNA clamp loader activity"/>
    <property type="evidence" value="ECO:0007669"/>
    <property type="project" value="TreeGrafter"/>
</dbReference>